<evidence type="ECO:0000313" key="2">
    <source>
        <dbReference type="EMBL" id="KNZ58389.1"/>
    </source>
</evidence>
<sequence length="834" mass="93480">MSDHLKDVPEFFEVLRPQNPSQSHHIGGKHVELGESLLSRTEFLTSFRELGPPDLCHLIKTTSKPGSKAPTTTNGVERDLGSYHYVSGADASSSASLAAYMNSLTYSIEESGSWLGGWGSGSGKGTWRIRSGCYCCFNAFSRVDVRVEVKIPGGVEAYLIDLRGEKHEPTPVIWTETYVSAILRAILYADDPNYRLAGFRKIDPITTPEGWQLGSDPEIQVATVISNHLTTGIMKYFGDGFRQVWGPAVNLFEKLAVKEVEVAALLAQAYLGMNEEVKAVQVLHRALEDMPQSYALLHVQCDFLRSKGGQVILKGSAPSSETWLYIFWLIVNLRQAIQYTEWALKLARQAVNCAPSEFVTWAKLTEVYIELGRYSDVRHALLTLNSCPMFTYNDRDLHRMPTPSRSHLPIKTFIAESQILDEDSARDNEADIALLRLPAPSLRGTFSKAYSLLTKLVILIGWDELLKCRSQVFVMEEEYRQQRSETEQHGSSQTQAKRFSTSSGVGNGGANDATDHQATAMSRNNSFSDPQGSTNQNPSSPIPTITVSGSEDHRSPEKTGPAEASSNHDNVSCSDSPVDLDELSKMAGPATGVDKPIAAHPSSGITDKQNENTPGVTTAAPRNTFMNKRLCERWLDNLFMVLYEDLRVYTIWRAEVAHFKAQHMPYRKTGTEWEILGDLAFRLHHKEEAKDAFQRCLEAKFSAKAWMKLLEFYTDEGDVQRSLNAAIRLSTYQHRWYMEMSFPTAVAHQLFKLMRQEGVAKISYSLVSMNLPQPILKTCMQEGNALRNPRVVLLRFFFRVISIMPKCSESKEAISRKPPEDEKGKKLETPKHFL</sequence>
<dbReference type="OrthoDB" id="434695at2759"/>
<comment type="caution">
    <text evidence="2">The sequence shown here is derived from an EMBL/GenBank/DDBJ whole genome shotgun (WGS) entry which is preliminary data.</text>
</comment>
<dbReference type="SUPFAM" id="SSF48452">
    <property type="entry name" value="TPR-like"/>
    <property type="match status" value="2"/>
</dbReference>
<gene>
    <name evidence="2" type="ORF">VP01_1939g6</name>
</gene>
<feature type="compositionally biased region" description="Polar residues" evidence="1">
    <location>
        <begin position="489"/>
        <end position="504"/>
    </location>
</feature>
<dbReference type="GO" id="GO:0034044">
    <property type="term" value="C:exomer complex"/>
    <property type="evidence" value="ECO:0007669"/>
    <property type="project" value="TreeGrafter"/>
</dbReference>
<dbReference type="PANTHER" id="PTHR31975">
    <property type="entry name" value="BUD SITE SELECTION PROTEIN 7-RELATED"/>
    <property type="match status" value="1"/>
</dbReference>
<feature type="compositionally biased region" description="Polar residues" evidence="1">
    <location>
        <begin position="564"/>
        <end position="575"/>
    </location>
</feature>
<proteinExistence type="predicted"/>
<dbReference type="Pfam" id="PF09295">
    <property type="entry name" value="ChAPs"/>
    <property type="match status" value="1"/>
</dbReference>
<dbReference type="GO" id="GO:0006893">
    <property type="term" value="P:Golgi to plasma membrane transport"/>
    <property type="evidence" value="ECO:0007669"/>
    <property type="project" value="UniProtKB-ARBA"/>
</dbReference>
<feature type="region of interest" description="Disordered" evidence="1">
    <location>
        <begin position="811"/>
        <end position="834"/>
    </location>
</feature>
<protein>
    <submittedName>
        <fullName evidence="2">Uncharacterized protein</fullName>
    </submittedName>
</protein>
<dbReference type="Proteomes" id="UP000037035">
    <property type="component" value="Unassembled WGS sequence"/>
</dbReference>
<organism evidence="2 3">
    <name type="scientific">Puccinia sorghi</name>
    <dbReference type="NCBI Taxonomy" id="27349"/>
    <lineage>
        <taxon>Eukaryota</taxon>
        <taxon>Fungi</taxon>
        <taxon>Dikarya</taxon>
        <taxon>Basidiomycota</taxon>
        <taxon>Pucciniomycotina</taxon>
        <taxon>Pucciniomycetes</taxon>
        <taxon>Pucciniales</taxon>
        <taxon>Pucciniaceae</taxon>
        <taxon>Puccinia</taxon>
    </lineage>
</organism>
<feature type="compositionally biased region" description="Polar residues" evidence="1">
    <location>
        <begin position="516"/>
        <end position="549"/>
    </location>
</feature>
<feature type="region of interest" description="Disordered" evidence="1">
    <location>
        <begin position="483"/>
        <end position="620"/>
    </location>
</feature>
<dbReference type="AlphaFoldDB" id="A0A0L6VCG4"/>
<keyword evidence="3" id="KW-1185">Reference proteome</keyword>
<evidence type="ECO:0000256" key="1">
    <source>
        <dbReference type="SAM" id="MobiDB-lite"/>
    </source>
</evidence>
<dbReference type="InterPro" id="IPR011990">
    <property type="entry name" value="TPR-like_helical_dom_sf"/>
</dbReference>
<dbReference type="Gene3D" id="1.25.40.10">
    <property type="entry name" value="Tetratricopeptide repeat domain"/>
    <property type="match status" value="2"/>
</dbReference>
<reference evidence="2 3" key="1">
    <citation type="submission" date="2015-08" db="EMBL/GenBank/DDBJ databases">
        <title>Next Generation Sequencing and Analysis of the Genome of Puccinia sorghi L Schw, the Causal Agent of Maize Common Rust.</title>
        <authorList>
            <person name="Rochi L."/>
            <person name="Burguener G."/>
            <person name="Darino M."/>
            <person name="Turjanski A."/>
            <person name="Kreff E."/>
            <person name="Dieguez M.J."/>
            <person name="Sacco F."/>
        </authorList>
    </citation>
    <scope>NUCLEOTIDE SEQUENCE [LARGE SCALE GENOMIC DNA]</scope>
    <source>
        <strain evidence="2 3">RO10H11247</strain>
    </source>
</reference>
<dbReference type="STRING" id="27349.A0A0L6VCG4"/>
<evidence type="ECO:0000313" key="3">
    <source>
        <dbReference type="Proteomes" id="UP000037035"/>
    </source>
</evidence>
<accession>A0A0L6VCG4</accession>
<dbReference type="VEuPathDB" id="FungiDB:VP01_1939g6"/>
<name>A0A0L6VCG4_9BASI</name>
<feature type="compositionally biased region" description="Polar residues" evidence="1">
    <location>
        <begin position="603"/>
        <end position="620"/>
    </location>
</feature>
<dbReference type="PANTHER" id="PTHR31975:SF1">
    <property type="entry name" value="BUD SITE SELECTION PROTEIN 7-RELATED"/>
    <property type="match status" value="1"/>
</dbReference>
<dbReference type="InterPro" id="IPR015374">
    <property type="entry name" value="ChAPs"/>
</dbReference>
<dbReference type="EMBL" id="LAVV01006769">
    <property type="protein sequence ID" value="KNZ58389.1"/>
    <property type="molecule type" value="Genomic_DNA"/>
</dbReference>